<feature type="compositionally biased region" description="Basic and acidic residues" evidence="3">
    <location>
        <begin position="70"/>
        <end position="81"/>
    </location>
</feature>
<accession>A0A8J9VCD0</accession>
<dbReference type="AlphaFoldDB" id="A0A8J9VCD0"/>
<dbReference type="EMBL" id="OV696686">
    <property type="protein sequence ID" value="CAH1233133.1"/>
    <property type="molecule type" value="Genomic_DNA"/>
</dbReference>
<feature type="compositionally biased region" description="Polar residues" evidence="3">
    <location>
        <begin position="47"/>
        <end position="57"/>
    </location>
</feature>
<dbReference type="OrthoDB" id="10067850at2759"/>
<dbReference type="InterPro" id="IPR027806">
    <property type="entry name" value="HARBI1_dom"/>
</dbReference>
<reference evidence="6" key="1">
    <citation type="submission" date="2022-01" db="EMBL/GenBank/DDBJ databases">
        <authorList>
            <person name="Braso-Vives M."/>
        </authorList>
    </citation>
    <scope>NUCLEOTIDE SEQUENCE</scope>
</reference>
<sequence>MEWVRRVGRQSEANKNKIWVPNEDSRICSVHFVDGEPTEANPYPTEHMNTPSQPYSSTPKPRKKPTPRPFTEKSTSKKGIVEKSTVANDESVASDSSYPTEISFQDHDYVVPQSCETCEDCSAKDAQIRRLKQMNTKLKLEAASLKVQRSQRQFSYDNLKDDSKVQFYTGLPNRQAFDALYTYMAPNLKKIRFWRGTSALKRGIRRFISTPKKFGPDTKLSGKDLLVMTLMKLKLGLLNEDLADRFGVSTTTCSRSLTATLKLLASELKCLIFTPSEEVQRANLPRRFQNARYRKVRHIIDCTEFFIETPRNLQVKAQTWSNYKHHQTIKCLVSITPTGHFNFVSDTWGGRISDRDLTQRSGFLEILSRDDKVLADRGFPIEEDVAQQYAHLLIPPGKRGSQQMTGEQVTKTKEIANRRIFVEQAIRRLKTFRILKYELPITMLHQVDEMIQVCAALCNLQKPLVKY</sequence>
<gene>
    <name evidence="6" type="primary">Hypp605</name>
    <name evidence="6" type="ORF">BLAG_LOCUS1986</name>
</gene>
<feature type="domain" description="DDE Tnp4" evidence="4">
    <location>
        <begin position="300"/>
        <end position="459"/>
    </location>
</feature>
<dbReference type="PANTHER" id="PTHR23080:SF144">
    <property type="entry name" value="SPINDLE AND KINETOCHORE ASSOCIATED COMPLEX SUBUNIT 3"/>
    <property type="match status" value="1"/>
</dbReference>
<feature type="region of interest" description="Disordered" evidence="3">
    <location>
        <begin position="34"/>
        <end position="97"/>
    </location>
</feature>
<dbReference type="GO" id="GO:0046872">
    <property type="term" value="F:metal ion binding"/>
    <property type="evidence" value="ECO:0007669"/>
    <property type="project" value="UniProtKB-KW"/>
</dbReference>
<keyword evidence="7" id="KW-1185">Reference proteome</keyword>
<evidence type="ECO:0000313" key="7">
    <source>
        <dbReference type="Proteomes" id="UP000838412"/>
    </source>
</evidence>
<feature type="compositionally biased region" description="Polar residues" evidence="3">
    <location>
        <begin position="85"/>
        <end position="97"/>
    </location>
</feature>
<evidence type="ECO:0000259" key="4">
    <source>
        <dbReference type="Pfam" id="PF13359"/>
    </source>
</evidence>
<evidence type="ECO:0000256" key="3">
    <source>
        <dbReference type="SAM" id="MobiDB-lite"/>
    </source>
</evidence>
<proteinExistence type="predicted"/>
<dbReference type="InterPro" id="IPR027805">
    <property type="entry name" value="Transposase_HTH_dom"/>
</dbReference>
<evidence type="ECO:0000256" key="2">
    <source>
        <dbReference type="ARBA" id="ARBA00022723"/>
    </source>
</evidence>
<dbReference type="Pfam" id="PF13359">
    <property type="entry name" value="DDE_Tnp_4"/>
    <property type="match status" value="1"/>
</dbReference>
<dbReference type="Proteomes" id="UP000838412">
    <property type="component" value="Chromosome 1"/>
</dbReference>
<comment type="cofactor">
    <cofactor evidence="1">
        <name>a divalent metal cation</name>
        <dbReference type="ChEBI" id="CHEBI:60240"/>
    </cofactor>
</comment>
<name>A0A8J9VCD0_BRALA</name>
<keyword evidence="2" id="KW-0479">Metal-binding</keyword>
<evidence type="ECO:0000259" key="5">
    <source>
        <dbReference type="Pfam" id="PF13613"/>
    </source>
</evidence>
<dbReference type="Pfam" id="PF13613">
    <property type="entry name" value="HTH_Tnp_4"/>
    <property type="match status" value="1"/>
</dbReference>
<feature type="domain" description="Transposase Helix-turn-helix" evidence="5">
    <location>
        <begin position="219"/>
        <end position="269"/>
    </location>
</feature>
<evidence type="ECO:0000256" key="1">
    <source>
        <dbReference type="ARBA" id="ARBA00001968"/>
    </source>
</evidence>
<dbReference type="PANTHER" id="PTHR23080">
    <property type="entry name" value="THAP DOMAIN PROTEIN"/>
    <property type="match status" value="1"/>
</dbReference>
<evidence type="ECO:0000313" key="6">
    <source>
        <dbReference type="EMBL" id="CAH1233133.1"/>
    </source>
</evidence>
<organism evidence="6 7">
    <name type="scientific">Branchiostoma lanceolatum</name>
    <name type="common">Common lancelet</name>
    <name type="synonym">Amphioxus lanceolatum</name>
    <dbReference type="NCBI Taxonomy" id="7740"/>
    <lineage>
        <taxon>Eukaryota</taxon>
        <taxon>Metazoa</taxon>
        <taxon>Chordata</taxon>
        <taxon>Cephalochordata</taxon>
        <taxon>Leptocardii</taxon>
        <taxon>Amphioxiformes</taxon>
        <taxon>Branchiostomatidae</taxon>
        <taxon>Branchiostoma</taxon>
    </lineage>
</organism>
<protein>
    <submittedName>
        <fullName evidence="6">Hypp605 protein</fullName>
    </submittedName>
</protein>